<dbReference type="PANTHER" id="PTHR31662">
    <property type="entry name" value="BNAANNG10740D PROTEIN-RELATED"/>
    <property type="match status" value="1"/>
</dbReference>
<dbReference type="InterPro" id="IPR053932">
    <property type="entry name" value="GeBP-like_DBD"/>
</dbReference>
<dbReference type="GO" id="GO:0006355">
    <property type="term" value="P:regulation of DNA-templated transcription"/>
    <property type="evidence" value="ECO:0007669"/>
    <property type="project" value="InterPro"/>
</dbReference>
<dbReference type="Pfam" id="PF04504">
    <property type="entry name" value="GeBP-like_DBD"/>
    <property type="match status" value="1"/>
</dbReference>
<proteinExistence type="inferred from homology"/>
<dbReference type="Proteomes" id="UP001293593">
    <property type="component" value="Unassembled WGS sequence"/>
</dbReference>
<dbReference type="AlphaFoldDB" id="A0AAE1NCP8"/>
<accession>A0AAE1NCP8</accession>
<feature type="domain" description="Glabrous enhancer-binding protein-like DBD" evidence="3">
    <location>
        <begin position="145"/>
        <end position="238"/>
    </location>
</feature>
<feature type="compositionally biased region" description="Basic and acidic residues" evidence="2">
    <location>
        <begin position="132"/>
        <end position="143"/>
    </location>
</feature>
<dbReference type="GO" id="GO:0005634">
    <property type="term" value="C:nucleus"/>
    <property type="evidence" value="ECO:0007669"/>
    <property type="project" value="TreeGrafter"/>
</dbReference>
<comment type="similarity">
    <text evidence="1">Belongs to the GeBP family.</text>
</comment>
<evidence type="ECO:0000256" key="1">
    <source>
        <dbReference type="ARBA" id="ARBA00010820"/>
    </source>
</evidence>
<evidence type="ECO:0000256" key="2">
    <source>
        <dbReference type="SAM" id="MobiDB-lite"/>
    </source>
</evidence>
<evidence type="ECO:0000259" key="3">
    <source>
        <dbReference type="Pfam" id="PF04504"/>
    </source>
</evidence>
<dbReference type="InterPro" id="IPR007592">
    <property type="entry name" value="GEBP"/>
</dbReference>
<feature type="compositionally biased region" description="Acidic residues" evidence="2">
    <location>
        <begin position="44"/>
        <end position="60"/>
    </location>
</feature>
<evidence type="ECO:0000313" key="4">
    <source>
        <dbReference type="EMBL" id="KAK4286231.1"/>
    </source>
</evidence>
<feature type="region of interest" description="Disordered" evidence="2">
    <location>
        <begin position="243"/>
        <end position="283"/>
    </location>
</feature>
<name>A0AAE1NCP8_9FABA</name>
<dbReference type="EMBL" id="JAWXYG010000001">
    <property type="protein sequence ID" value="KAK4286231.1"/>
    <property type="molecule type" value="Genomic_DNA"/>
</dbReference>
<evidence type="ECO:0000313" key="5">
    <source>
        <dbReference type="Proteomes" id="UP001293593"/>
    </source>
</evidence>
<gene>
    <name evidence="4" type="ORF">QN277_002817</name>
</gene>
<organism evidence="4 5">
    <name type="scientific">Acacia crassicarpa</name>
    <name type="common">northern wattle</name>
    <dbReference type="NCBI Taxonomy" id="499986"/>
    <lineage>
        <taxon>Eukaryota</taxon>
        <taxon>Viridiplantae</taxon>
        <taxon>Streptophyta</taxon>
        <taxon>Embryophyta</taxon>
        <taxon>Tracheophyta</taxon>
        <taxon>Spermatophyta</taxon>
        <taxon>Magnoliopsida</taxon>
        <taxon>eudicotyledons</taxon>
        <taxon>Gunneridae</taxon>
        <taxon>Pentapetalae</taxon>
        <taxon>rosids</taxon>
        <taxon>fabids</taxon>
        <taxon>Fabales</taxon>
        <taxon>Fabaceae</taxon>
        <taxon>Caesalpinioideae</taxon>
        <taxon>mimosoid clade</taxon>
        <taxon>Acacieae</taxon>
        <taxon>Acacia</taxon>
    </lineage>
</organism>
<reference evidence="4" key="1">
    <citation type="submission" date="2023-10" db="EMBL/GenBank/DDBJ databases">
        <title>Chromosome-level genome of the transformable northern wattle, Acacia crassicarpa.</title>
        <authorList>
            <person name="Massaro I."/>
            <person name="Sinha N.R."/>
            <person name="Poethig S."/>
            <person name="Leichty A.R."/>
        </authorList>
    </citation>
    <scope>NUCLEOTIDE SEQUENCE</scope>
    <source>
        <strain evidence="4">Acra3RX</strain>
        <tissue evidence="4">Leaf</tissue>
    </source>
</reference>
<feature type="region of interest" description="Disordered" evidence="2">
    <location>
        <begin position="1"/>
        <end position="146"/>
    </location>
</feature>
<feature type="compositionally biased region" description="Acidic residues" evidence="2">
    <location>
        <begin position="19"/>
        <end position="36"/>
    </location>
</feature>
<sequence>MSPKLRLQDQPPDVADSSSAEDEVEESESGTVEEEANGVSDGMEREDEESEDDAEEESETESDKSQPSPSVSDFTIKPIVSKPTDDPTKPLKHAASNNSAPVPATIVAAGGSKRANVSNTEKKESKKKKVSKSQDEAVKKESGSQRLWNEDDEIAILKGLMDYHSKRGVDPCSEPSLFYEYMKNKIHADVSKKQLANKIRSLKRKFQVNAKKGENGEDPVFSKSRDQGIFELSKKVWESAAANGVDHRKPVQNKGKNSSNLGSPKREVAENRDGPHGEVNAVPAKSCSTSSILDGFLVSGKLSLPESAVDIVKEAMPLIGSSKAKQLERRVKELQKEEFQLYLKRVELIHDSAKLALDVVKSSM</sequence>
<keyword evidence="5" id="KW-1185">Reference proteome</keyword>
<feature type="compositionally biased region" description="Basic and acidic residues" evidence="2">
    <location>
        <begin position="264"/>
        <end position="276"/>
    </location>
</feature>
<protein>
    <recommendedName>
        <fullName evidence="3">Glabrous enhancer-binding protein-like DBD domain-containing protein</fullName>
    </recommendedName>
</protein>
<dbReference type="PANTHER" id="PTHR31662:SF98">
    <property type="entry name" value="STOREKEEPER PROTEIN-LIKE"/>
    <property type="match status" value="1"/>
</dbReference>
<comment type="caution">
    <text evidence="4">The sequence shown here is derived from an EMBL/GenBank/DDBJ whole genome shotgun (WGS) entry which is preliminary data.</text>
</comment>